<dbReference type="Proteomes" id="UP000578819">
    <property type="component" value="Unassembled WGS sequence"/>
</dbReference>
<dbReference type="SUPFAM" id="SSF101473">
    <property type="entry name" value="DhaL-like"/>
    <property type="match status" value="1"/>
</dbReference>
<dbReference type="InterPro" id="IPR036117">
    <property type="entry name" value="DhaL_dom_sf"/>
</dbReference>
<evidence type="ECO:0000313" key="4">
    <source>
        <dbReference type="Proteomes" id="UP000578819"/>
    </source>
</evidence>
<gene>
    <name evidence="3" type="ORF">FHR38_001274</name>
</gene>
<proteinExistence type="predicted"/>
<dbReference type="GO" id="GO:0004371">
    <property type="term" value="F:glycerone kinase activity"/>
    <property type="evidence" value="ECO:0007669"/>
    <property type="project" value="InterPro"/>
</dbReference>
<keyword evidence="4" id="KW-1185">Reference proteome</keyword>
<feature type="compositionally biased region" description="Low complexity" evidence="1">
    <location>
        <begin position="350"/>
        <end position="364"/>
    </location>
</feature>
<name>A0A7W7WMW1_9ACTN</name>
<dbReference type="Gene3D" id="1.25.40.340">
    <property type="match status" value="1"/>
</dbReference>
<dbReference type="NCBIfam" id="TIGR03599">
    <property type="entry name" value="YloV"/>
    <property type="match status" value="1"/>
</dbReference>
<evidence type="ECO:0000259" key="2">
    <source>
        <dbReference type="PROSITE" id="PS51480"/>
    </source>
</evidence>
<evidence type="ECO:0000256" key="1">
    <source>
        <dbReference type="SAM" id="MobiDB-lite"/>
    </source>
</evidence>
<feature type="region of interest" description="Disordered" evidence="1">
    <location>
        <begin position="217"/>
        <end position="237"/>
    </location>
</feature>
<dbReference type="SMART" id="SM01120">
    <property type="entry name" value="Dak2"/>
    <property type="match status" value="1"/>
</dbReference>
<protein>
    <recommendedName>
        <fullName evidence="2">DhaL domain-containing protein</fullName>
    </recommendedName>
</protein>
<dbReference type="InterPro" id="IPR050270">
    <property type="entry name" value="DegV_domain_contain"/>
</dbReference>
<dbReference type="Pfam" id="PF02734">
    <property type="entry name" value="Dak2"/>
    <property type="match status" value="1"/>
</dbReference>
<dbReference type="SMART" id="SM01121">
    <property type="entry name" value="Dak1_2"/>
    <property type="match status" value="1"/>
</dbReference>
<dbReference type="PROSITE" id="PS51480">
    <property type="entry name" value="DHAL"/>
    <property type="match status" value="1"/>
</dbReference>
<reference evidence="3 4" key="1">
    <citation type="submission" date="2020-08" db="EMBL/GenBank/DDBJ databases">
        <title>Sequencing the genomes of 1000 actinobacteria strains.</title>
        <authorList>
            <person name="Klenk H.-P."/>
        </authorList>
    </citation>
    <scope>NUCLEOTIDE SEQUENCE [LARGE SCALE GENOMIC DNA]</scope>
    <source>
        <strain evidence="3 4">DSM 45886</strain>
    </source>
</reference>
<feature type="region of interest" description="Disordered" evidence="1">
    <location>
        <begin position="329"/>
        <end position="364"/>
    </location>
</feature>
<dbReference type="RefSeq" id="WP_184533611.1">
    <property type="nucleotide sequence ID" value="NZ_JACHJW010000001.1"/>
</dbReference>
<dbReference type="InterPro" id="IPR019986">
    <property type="entry name" value="YloV-like"/>
</dbReference>
<sequence>MLESVDAAAVHRWCADGLAALKRHQGEIDDLNVYPVPDGDTGTNLVLTLTSAHQALTSGLEIPRGLSATPQGESTGHGRALRLMARGALLGARGNSGVITAQILRGLADTLAPVPQVRGRALTAGLRTAASAAYAAVARPVEGTLLTVIGAAASAAERADTDDLAEVTRVAASAAADALGRTPDQLPELGRAGVVDAGGRGLCVLLDTLVEVVTGERPHRPATAPPPVGRAGTASRETGSPEYAYEVQYLLDADHPAVERLRAVLAGLGDSLVVVGDGAAPSETSTWRVHVHVDDVGAAVEAGVVAGRPHQISVTRFADQVPVACPADGRPEAVHPVDDRSGTVRPAGPGRAVGSSDRAAASGRAVGSSDRAAVVLAAGAGLTELLRAEGVTVVTDLPSTGDLLAAIRSTGAAQVVVLPNGPDTQAVAGAAARAAVPLGVKVSVVPTRSPVQALAALAVRDPARPFEDDVIAMAEAAGACRYAQICYASREALTVAGRCQPGDVLGLVDGEVHLIGAELLATCEALLDRLLGGGGELVTLLLGADAPDGLVDAVQAHVARRWPFVEVHDYVGGQPHYPLLVGVE</sequence>
<dbReference type="EMBL" id="JACHJW010000001">
    <property type="protein sequence ID" value="MBB4957541.1"/>
    <property type="molecule type" value="Genomic_DNA"/>
</dbReference>
<dbReference type="InterPro" id="IPR033470">
    <property type="entry name" value="FakA-like_C"/>
</dbReference>
<dbReference type="Pfam" id="PF13684">
    <property type="entry name" value="FakA-like_C"/>
    <property type="match status" value="1"/>
</dbReference>
<dbReference type="AlphaFoldDB" id="A0A7W7WMW1"/>
<feature type="compositionally biased region" description="Basic and acidic residues" evidence="1">
    <location>
        <begin position="329"/>
        <end position="342"/>
    </location>
</feature>
<dbReference type="PANTHER" id="PTHR33434">
    <property type="entry name" value="DEGV DOMAIN-CONTAINING PROTEIN DR_1986-RELATED"/>
    <property type="match status" value="1"/>
</dbReference>
<feature type="domain" description="DhaL" evidence="2">
    <location>
        <begin position="8"/>
        <end position="211"/>
    </location>
</feature>
<dbReference type="GO" id="GO:0006071">
    <property type="term" value="P:glycerol metabolic process"/>
    <property type="evidence" value="ECO:0007669"/>
    <property type="project" value="InterPro"/>
</dbReference>
<accession>A0A7W7WMW1</accession>
<comment type="caution">
    <text evidence="3">The sequence shown here is derived from an EMBL/GenBank/DDBJ whole genome shotgun (WGS) entry which is preliminary data.</text>
</comment>
<organism evidence="3 4">
    <name type="scientific">Micromonospora polyrhachis</name>
    <dbReference type="NCBI Taxonomy" id="1282883"/>
    <lineage>
        <taxon>Bacteria</taxon>
        <taxon>Bacillati</taxon>
        <taxon>Actinomycetota</taxon>
        <taxon>Actinomycetes</taxon>
        <taxon>Micromonosporales</taxon>
        <taxon>Micromonosporaceae</taxon>
        <taxon>Micromonospora</taxon>
    </lineage>
</organism>
<dbReference type="PANTHER" id="PTHR33434:SF4">
    <property type="entry name" value="PHOSPHATASE PROTEIN"/>
    <property type="match status" value="1"/>
</dbReference>
<dbReference type="Pfam" id="PF21645">
    <property type="entry name" value="FakA-like_M"/>
    <property type="match status" value="1"/>
</dbReference>
<evidence type="ECO:0000313" key="3">
    <source>
        <dbReference type="EMBL" id="MBB4957541.1"/>
    </source>
</evidence>
<dbReference type="InterPro" id="IPR004007">
    <property type="entry name" value="DhaL_dom"/>
</dbReference>
<dbReference type="InterPro" id="IPR048394">
    <property type="entry name" value="FakA-like_M"/>
</dbReference>